<feature type="compositionally biased region" description="Acidic residues" evidence="1">
    <location>
        <begin position="41"/>
        <end position="70"/>
    </location>
</feature>
<dbReference type="EMBL" id="ABCS01000116">
    <property type="protein sequence ID" value="EDM74749.1"/>
    <property type="molecule type" value="Genomic_DNA"/>
</dbReference>
<keyword evidence="4" id="KW-1185">Reference proteome</keyword>
<organism evidence="3 4">
    <name type="scientific">Plesiocystis pacifica SIR-1</name>
    <dbReference type="NCBI Taxonomy" id="391625"/>
    <lineage>
        <taxon>Bacteria</taxon>
        <taxon>Pseudomonadati</taxon>
        <taxon>Myxococcota</taxon>
        <taxon>Polyangia</taxon>
        <taxon>Nannocystales</taxon>
        <taxon>Nannocystaceae</taxon>
        <taxon>Plesiocystis</taxon>
    </lineage>
</organism>
<evidence type="ECO:0000256" key="1">
    <source>
        <dbReference type="SAM" id="MobiDB-lite"/>
    </source>
</evidence>
<dbReference type="Proteomes" id="UP000005801">
    <property type="component" value="Unassembled WGS sequence"/>
</dbReference>
<feature type="signal peptide" evidence="2">
    <location>
        <begin position="1"/>
        <end position="25"/>
    </location>
</feature>
<proteinExistence type="predicted"/>
<dbReference type="AlphaFoldDB" id="A6GH80"/>
<reference evidence="3 4" key="1">
    <citation type="submission" date="2007-06" db="EMBL/GenBank/DDBJ databases">
        <authorList>
            <person name="Shimkets L."/>
            <person name="Ferriera S."/>
            <person name="Johnson J."/>
            <person name="Kravitz S."/>
            <person name="Beeson K."/>
            <person name="Sutton G."/>
            <person name="Rogers Y.-H."/>
            <person name="Friedman R."/>
            <person name="Frazier M."/>
            <person name="Venter J.C."/>
        </authorList>
    </citation>
    <scope>NUCLEOTIDE SEQUENCE [LARGE SCALE GENOMIC DNA]</scope>
    <source>
        <strain evidence="3 4">SIR-1</strain>
    </source>
</reference>
<keyword evidence="2" id="KW-0732">Signal</keyword>
<evidence type="ECO:0000256" key="2">
    <source>
        <dbReference type="SAM" id="SignalP"/>
    </source>
</evidence>
<evidence type="ECO:0000313" key="3">
    <source>
        <dbReference type="EMBL" id="EDM74749.1"/>
    </source>
</evidence>
<accession>A6GH80</accession>
<comment type="caution">
    <text evidence="3">The sequence shown here is derived from an EMBL/GenBank/DDBJ whole genome shotgun (WGS) entry which is preliminary data.</text>
</comment>
<name>A6GH80_9BACT</name>
<feature type="region of interest" description="Disordered" evidence="1">
    <location>
        <begin position="35"/>
        <end position="70"/>
    </location>
</feature>
<feature type="chain" id="PRO_5002694022" description="Lipoprotein" evidence="2">
    <location>
        <begin position="26"/>
        <end position="312"/>
    </location>
</feature>
<gene>
    <name evidence="3" type="ORF">PPSIR1_15560</name>
</gene>
<evidence type="ECO:0008006" key="5">
    <source>
        <dbReference type="Google" id="ProtNLM"/>
    </source>
</evidence>
<dbReference type="PROSITE" id="PS51257">
    <property type="entry name" value="PROKAR_LIPOPROTEIN"/>
    <property type="match status" value="1"/>
</dbReference>
<evidence type="ECO:0000313" key="4">
    <source>
        <dbReference type="Proteomes" id="UP000005801"/>
    </source>
</evidence>
<protein>
    <recommendedName>
        <fullName evidence="5">Lipoprotein</fullName>
    </recommendedName>
</protein>
<sequence length="312" mass="33752">MALLDRARALAGAPLVLFVATASSACTMANPNFQRSVAEGGSEDDGEELEEEEASADGEDMPADESDTDEGYCDPNFPYMYAIDFEVSGYPCLEELHTFGIEIDSPGDYNTPADGLVTVAECTIGCATCYPDQPIHVGAPYLSALVETLAEQEANFGETRCLTVYVPAPSWVDEQNEVCHYDAMFMAELFDGPVFLGRRDAIPLPAEAQTFLSDTLVEPPSLDDEPVAACDCAGYWSDYPGEAECCFDFGGEPEARMTAFAGDTYEPGAHILELPSPGGDLSWRFEVTKASHTWSCDTPQGEDSLSWALIRM</sequence>